<proteinExistence type="predicted"/>
<dbReference type="OrthoDB" id="2291053at2759"/>
<feature type="region of interest" description="Disordered" evidence="1">
    <location>
        <begin position="446"/>
        <end position="472"/>
    </location>
</feature>
<accession>A0A077X178</accession>
<feature type="compositionally biased region" description="Acidic residues" evidence="1">
    <location>
        <begin position="461"/>
        <end position="472"/>
    </location>
</feature>
<dbReference type="AlphaFoldDB" id="A0A077X178"/>
<feature type="compositionally biased region" description="Low complexity" evidence="1">
    <location>
        <begin position="275"/>
        <end position="292"/>
    </location>
</feature>
<organism evidence="2">
    <name type="scientific">Lichtheimia ramosa</name>
    <dbReference type="NCBI Taxonomy" id="688394"/>
    <lineage>
        <taxon>Eukaryota</taxon>
        <taxon>Fungi</taxon>
        <taxon>Fungi incertae sedis</taxon>
        <taxon>Mucoromycota</taxon>
        <taxon>Mucoromycotina</taxon>
        <taxon>Mucoromycetes</taxon>
        <taxon>Mucorales</taxon>
        <taxon>Lichtheimiaceae</taxon>
        <taxon>Lichtheimia</taxon>
    </lineage>
</organism>
<feature type="region of interest" description="Disordered" evidence="1">
    <location>
        <begin position="208"/>
        <end position="260"/>
    </location>
</feature>
<feature type="region of interest" description="Disordered" evidence="1">
    <location>
        <begin position="275"/>
        <end position="329"/>
    </location>
</feature>
<feature type="compositionally biased region" description="Polar residues" evidence="1">
    <location>
        <begin position="308"/>
        <end position="325"/>
    </location>
</feature>
<evidence type="ECO:0000256" key="1">
    <source>
        <dbReference type="SAM" id="MobiDB-lite"/>
    </source>
</evidence>
<reference evidence="2" key="1">
    <citation type="journal article" date="2014" name="Genome Announc.">
        <title>De novo whole-genome sequence and genome annotation of Lichtheimia ramosa.</title>
        <authorList>
            <person name="Linde J."/>
            <person name="Schwartze V."/>
            <person name="Binder U."/>
            <person name="Lass-Florl C."/>
            <person name="Voigt K."/>
            <person name="Horn F."/>
        </authorList>
    </citation>
    <scope>NUCLEOTIDE SEQUENCE</scope>
    <source>
        <strain evidence="2">JMRC FSU:6197</strain>
    </source>
</reference>
<dbReference type="EMBL" id="LK023379">
    <property type="protein sequence ID" value="CDS13239.1"/>
    <property type="molecule type" value="Genomic_DNA"/>
</dbReference>
<feature type="compositionally biased region" description="Low complexity" evidence="1">
    <location>
        <begin position="1"/>
        <end position="20"/>
    </location>
</feature>
<name>A0A077X178_9FUNG</name>
<sequence length="472" mass="51778">MASQLQCESSLSSCTSNNGSNDDDAAVEMASPACYRGIIPNVNGYADDGFDRFLEQKEHTTTTLQAEHQHDTSLTAMTYSASSEQDSCNTRDGMDAVDDDDDDGFGDFEEFSSHVVFNTVDEAIDQWKTILAKVFPETRYEDWAGNDMTSIRRYVLEEAHESIHSRISWTAVTHAMDDDTGVPKVRWNHSKIEDMYLSALNCKRQKDPVPLVPSTLTITGEADRDDTPISSPPPMTAPSTFPDTHTQQQQQQPTTPSSARSSFFSFARFLPRLSTSSLPRSDSSAPTSASSTIKRSSMESHSRISEGTGCTSPPSPEIASNSNPLSKPVMHIKSSTTKRHSMPAPATAMKINTSLANQTLLDLDDDDGVTITSPPAARSLFSFTPLTPTAVHTPTKTTIQKDQDFDDDFGDFEQATADLSSRKNNALDEFTITNTTLAARGNDHENDFGDFIQSQDTIENSNDDDWGEWSSA</sequence>
<feature type="compositionally biased region" description="Low complexity" evidence="1">
    <location>
        <begin position="246"/>
        <end position="260"/>
    </location>
</feature>
<gene>
    <name evidence="2" type="ORF">LRAMOSA05417</name>
</gene>
<evidence type="ECO:0000313" key="2">
    <source>
        <dbReference type="EMBL" id="CDS13239.1"/>
    </source>
</evidence>
<feature type="region of interest" description="Disordered" evidence="1">
    <location>
        <begin position="1"/>
        <end position="21"/>
    </location>
</feature>
<protein>
    <submittedName>
        <fullName evidence="2">Uncharacterized protein</fullName>
    </submittedName>
</protein>